<feature type="region of interest" description="Disordered" evidence="1">
    <location>
        <begin position="123"/>
        <end position="209"/>
    </location>
</feature>
<keyword evidence="3" id="KW-1185">Reference proteome</keyword>
<feature type="compositionally biased region" description="Low complexity" evidence="1">
    <location>
        <begin position="167"/>
        <end position="176"/>
    </location>
</feature>
<reference evidence="2 3" key="1">
    <citation type="submission" date="2024-02" db="EMBL/GenBank/DDBJ databases">
        <authorList>
            <person name="Chen Y."/>
            <person name="Shah S."/>
            <person name="Dougan E. K."/>
            <person name="Thang M."/>
            <person name="Chan C."/>
        </authorList>
    </citation>
    <scope>NUCLEOTIDE SEQUENCE [LARGE SCALE GENOMIC DNA]</scope>
</reference>
<gene>
    <name evidence="2" type="ORF">SCF082_LOCUS53146</name>
</gene>
<dbReference type="EMBL" id="CAXAMM010044461">
    <property type="protein sequence ID" value="CAK9114782.1"/>
    <property type="molecule type" value="Genomic_DNA"/>
</dbReference>
<name>A0ABP0SQW5_9DINO</name>
<evidence type="ECO:0000313" key="3">
    <source>
        <dbReference type="Proteomes" id="UP001642464"/>
    </source>
</evidence>
<evidence type="ECO:0000256" key="1">
    <source>
        <dbReference type="SAM" id="MobiDB-lite"/>
    </source>
</evidence>
<dbReference type="Proteomes" id="UP001642464">
    <property type="component" value="Unassembled WGS sequence"/>
</dbReference>
<feature type="compositionally biased region" description="Basic and acidic residues" evidence="1">
    <location>
        <begin position="180"/>
        <end position="209"/>
    </location>
</feature>
<evidence type="ECO:0000313" key="2">
    <source>
        <dbReference type="EMBL" id="CAK9114782.1"/>
    </source>
</evidence>
<proteinExistence type="predicted"/>
<sequence length="209" mass="22885">MAPKMSILEYRTAKIEAQMNTVGFESGGMPKRMQGTKPNNMDSYKSRFETMGLAGGGSAAFAKSLQGNAEAVQQRAIALGEAMGAGGARVPVVADAGRTMEKMLEKFVNSRLDKYAVAAAERQNKEFKKEEKKKHKKKDKKKDKKKKEKKKKKDKKKEKKKKKKKSSSSSSSSSSSASGEDAKNDEDGKEVSPKKAKNTHSEEAEKSDG</sequence>
<comment type="caution">
    <text evidence="2">The sequence shown here is derived from an EMBL/GenBank/DDBJ whole genome shotgun (WGS) entry which is preliminary data.</text>
</comment>
<accession>A0ABP0SQW5</accession>
<protein>
    <submittedName>
        <fullName evidence="2">Uncharacterized protein</fullName>
    </submittedName>
</protein>
<feature type="compositionally biased region" description="Basic residues" evidence="1">
    <location>
        <begin position="131"/>
        <end position="166"/>
    </location>
</feature>
<organism evidence="2 3">
    <name type="scientific">Durusdinium trenchii</name>
    <dbReference type="NCBI Taxonomy" id="1381693"/>
    <lineage>
        <taxon>Eukaryota</taxon>
        <taxon>Sar</taxon>
        <taxon>Alveolata</taxon>
        <taxon>Dinophyceae</taxon>
        <taxon>Suessiales</taxon>
        <taxon>Symbiodiniaceae</taxon>
        <taxon>Durusdinium</taxon>
    </lineage>
</organism>